<organism evidence="1 2">
    <name type="scientific">Ceratodon purpureus</name>
    <name type="common">Fire moss</name>
    <name type="synonym">Dicranum purpureum</name>
    <dbReference type="NCBI Taxonomy" id="3225"/>
    <lineage>
        <taxon>Eukaryota</taxon>
        <taxon>Viridiplantae</taxon>
        <taxon>Streptophyta</taxon>
        <taxon>Embryophyta</taxon>
        <taxon>Bryophyta</taxon>
        <taxon>Bryophytina</taxon>
        <taxon>Bryopsida</taxon>
        <taxon>Dicranidae</taxon>
        <taxon>Pseudoditrichales</taxon>
        <taxon>Ditrichaceae</taxon>
        <taxon>Ceratodon</taxon>
    </lineage>
</organism>
<protein>
    <submittedName>
        <fullName evidence="1">Uncharacterized protein</fullName>
    </submittedName>
</protein>
<dbReference type="EMBL" id="CM026421">
    <property type="protein sequence ID" value="KAG0590912.1"/>
    <property type="molecule type" value="Genomic_DNA"/>
</dbReference>
<comment type="caution">
    <text evidence="1">The sequence shown here is derived from an EMBL/GenBank/DDBJ whole genome shotgun (WGS) entry which is preliminary data.</text>
</comment>
<sequence length="100" mass="11886">MGLVLRVRGCHIRLYFLMGGDKAPFNWKDYILLGIHPMFRKVKSWQIRHWRVLRHCITFRVAVLLYRSTSATVVYLVEQFCEAHAELTAMFKWSSHMSTK</sequence>
<accession>A0A8T0J6S4</accession>
<name>A0A8T0J6S4_CERPU</name>
<keyword evidence="2" id="KW-1185">Reference proteome</keyword>
<dbReference type="AlphaFoldDB" id="A0A8T0J6S4"/>
<reference evidence="1" key="1">
    <citation type="submission" date="2020-06" db="EMBL/GenBank/DDBJ databases">
        <title>WGS assembly of Ceratodon purpureus strain R40.</title>
        <authorList>
            <person name="Carey S.B."/>
            <person name="Jenkins J."/>
            <person name="Shu S."/>
            <person name="Lovell J.T."/>
            <person name="Sreedasyam A."/>
            <person name="Maumus F."/>
            <person name="Tiley G.P."/>
            <person name="Fernandez-Pozo N."/>
            <person name="Barry K."/>
            <person name="Chen C."/>
            <person name="Wang M."/>
            <person name="Lipzen A."/>
            <person name="Daum C."/>
            <person name="Saski C.A."/>
            <person name="Payton A.C."/>
            <person name="Mcbreen J.C."/>
            <person name="Conrad R.E."/>
            <person name="Kollar L.M."/>
            <person name="Olsson S."/>
            <person name="Huttunen S."/>
            <person name="Landis J.B."/>
            <person name="Wickett N.J."/>
            <person name="Johnson M.G."/>
            <person name="Rensing S.A."/>
            <person name="Grimwood J."/>
            <person name="Schmutz J."/>
            <person name="Mcdaniel S.F."/>
        </authorList>
    </citation>
    <scope>NUCLEOTIDE SEQUENCE</scope>
    <source>
        <strain evidence="1">R40</strain>
    </source>
</reference>
<evidence type="ECO:0000313" key="2">
    <source>
        <dbReference type="Proteomes" id="UP000822688"/>
    </source>
</evidence>
<proteinExistence type="predicted"/>
<evidence type="ECO:0000313" key="1">
    <source>
        <dbReference type="EMBL" id="KAG0590912.1"/>
    </source>
</evidence>
<gene>
    <name evidence="1" type="ORF">KC19_1G135100</name>
</gene>
<dbReference type="Proteomes" id="UP000822688">
    <property type="component" value="Chromosome 1"/>
</dbReference>